<dbReference type="AlphaFoldDB" id="A0A0F9HP81"/>
<dbReference type="InterPro" id="IPR050353">
    <property type="entry name" value="PyrK_electron_transfer"/>
</dbReference>
<dbReference type="InterPro" id="IPR039261">
    <property type="entry name" value="FNR_nucleotide-bd"/>
</dbReference>
<accession>A0A0F9HP81</accession>
<protein>
    <recommendedName>
        <fullName evidence="1">FAD-binding FR-type domain-containing protein</fullName>
    </recommendedName>
</protein>
<proteinExistence type="predicted"/>
<reference evidence="2" key="1">
    <citation type="journal article" date="2015" name="Nature">
        <title>Complex archaea that bridge the gap between prokaryotes and eukaryotes.</title>
        <authorList>
            <person name="Spang A."/>
            <person name="Saw J.H."/>
            <person name="Jorgensen S.L."/>
            <person name="Zaremba-Niedzwiedzka K."/>
            <person name="Martijn J."/>
            <person name="Lind A.E."/>
            <person name="van Eijk R."/>
            <person name="Schleper C."/>
            <person name="Guy L."/>
            <person name="Ettema T.J."/>
        </authorList>
    </citation>
    <scope>NUCLEOTIDE SEQUENCE</scope>
</reference>
<dbReference type="PANTHER" id="PTHR43513:SF3">
    <property type="entry name" value="DIHYDROOROTATE DEHYDROGENASE B (NAD(+)), ELECTRON TRANSFER SUBUNIT-RELATED"/>
    <property type="match status" value="1"/>
</dbReference>
<organism evidence="2">
    <name type="scientific">marine sediment metagenome</name>
    <dbReference type="NCBI Taxonomy" id="412755"/>
    <lineage>
        <taxon>unclassified sequences</taxon>
        <taxon>metagenomes</taxon>
        <taxon>ecological metagenomes</taxon>
    </lineage>
</organism>
<evidence type="ECO:0000259" key="1">
    <source>
        <dbReference type="PROSITE" id="PS51384"/>
    </source>
</evidence>
<name>A0A0F9HP81_9ZZZZ</name>
<dbReference type="PROSITE" id="PS51384">
    <property type="entry name" value="FAD_FR"/>
    <property type="match status" value="1"/>
</dbReference>
<dbReference type="Gene3D" id="3.40.50.80">
    <property type="entry name" value="Nucleotide-binding domain of ferredoxin-NADP reductase (FNR) module"/>
    <property type="match status" value="1"/>
</dbReference>
<dbReference type="InterPro" id="IPR012165">
    <property type="entry name" value="Cyt_c3_hydrogenase_gsu"/>
</dbReference>
<dbReference type="GO" id="GO:0051537">
    <property type="term" value="F:2 iron, 2 sulfur cluster binding"/>
    <property type="evidence" value="ECO:0007669"/>
    <property type="project" value="InterPro"/>
</dbReference>
<dbReference type="SUPFAM" id="SSF63380">
    <property type="entry name" value="Riboflavin synthase domain-like"/>
    <property type="match status" value="1"/>
</dbReference>
<gene>
    <name evidence="2" type="ORF">LCGC14_1680480</name>
</gene>
<sequence>MPENVIKTVKIQKIIDESIGVKTIYFKMTDAETPEPGQFVMIWVPGVDEIPMSLSDFDEKGNWAITVKKVGECTTAIHDLKEGDYIGVRGPLGNYFKSPEDNSKKIILVGGRLGTAALKSLATKLDDSKIKFKLIFGLIEIDHAIFVKDFLKYDHSNSDINLCLEFKDVNVEGSTVEKFYDSKHFKFPHERLESLINECPKEDLSKLIVYACGPEKMIYKVFQICEKYDIELQASLERIMRCGCGLCGLCAIDPLGLLVCKDGPIFSSKELRKMGDFGKYRRDFTGKKITLN</sequence>
<dbReference type="GO" id="GO:0016491">
    <property type="term" value="F:oxidoreductase activity"/>
    <property type="evidence" value="ECO:0007669"/>
    <property type="project" value="InterPro"/>
</dbReference>
<comment type="caution">
    <text evidence="2">The sequence shown here is derived from an EMBL/GenBank/DDBJ whole genome shotgun (WGS) entry which is preliminary data.</text>
</comment>
<dbReference type="InterPro" id="IPR017938">
    <property type="entry name" value="Riboflavin_synthase-like_b-brl"/>
</dbReference>
<dbReference type="InterPro" id="IPR019480">
    <property type="entry name" value="Dihydroorotate_DH_Fe-S-bd"/>
</dbReference>
<feature type="domain" description="FAD-binding FR-type" evidence="1">
    <location>
        <begin position="4"/>
        <end position="98"/>
    </location>
</feature>
<dbReference type="PIRSF" id="PIRSF006816">
    <property type="entry name" value="Cyc3_hyd_g"/>
    <property type="match status" value="1"/>
</dbReference>
<dbReference type="Gene3D" id="2.40.30.10">
    <property type="entry name" value="Translation factors"/>
    <property type="match status" value="1"/>
</dbReference>
<dbReference type="Pfam" id="PF10418">
    <property type="entry name" value="DHODB_Fe-S_bind"/>
    <property type="match status" value="1"/>
</dbReference>
<dbReference type="GO" id="GO:0050660">
    <property type="term" value="F:flavin adenine dinucleotide binding"/>
    <property type="evidence" value="ECO:0007669"/>
    <property type="project" value="InterPro"/>
</dbReference>
<evidence type="ECO:0000313" key="2">
    <source>
        <dbReference type="EMBL" id="KKM16967.1"/>
    </source>
</evidence>
<dbReference type="EMBL" id="LAZR01014556">
    <property type="protein sequence ID" value="KKM16967.1"/>
    <property type="molecule type" value="Genomic_DNA"/>
</dbReference>
<dbReference type="SUPFAM" id="SSF52343">
    <property type="entry name" value="Ferredoxin reductase-like, C-terminal NADP-linked domain"/>
    <property type="match status" value="1"/>
</dbReference>
<dbReference type="GO" id="GO:0006221">
    <property type="term" value="P:pyrimidine nucleotide biosynthetic process"/>
    <property type="evidence" value="ECO:0007669"/>
    <property type="project" value="InterPro"/>
</dbReference>
<dbReference type="PANTHER" id="PTHR43513">
    <property type="entry name" value="DIHYDROOROTATE DEHYDROGENASE B (NAD(+)), ELECTRON TRANSFER SUBUNIT"/>
    <property type="match status" value="1"/>
</dbReference>
<dbReference type="InterPro" id="IPR017927">
    <property type="entry name" value="FAD-bd_FR_type"/>
</dbReference>